<keyword evidence="1" id="KW-0547">Nucleotide-binding</keyword>
<accession>A0A8J4RJQ5</accession>
<keyword evidence="2" id="KW-0067">ATP-binding</keyword>
<dbReference type="OrthoDB" id="1691313at2759"/>
<dbReference type="EMBL" id="JRKL02000611">
    <property type="protein sequence ID" value="KAF3969774.1"/>
    <property type="molecule type" value="Genomic_DNA"/>
</dbReference>
<evidence type="ECO:0000259" key="3">
    <source>
        <dbReference type="PROSITE" id="PS50011"/>
    </source>
</evidence>
<dbReference type="AlphaFoldDB" id="A0A8J4RJQ5"/>
<dbReference type="InterPro" id="IPR001245">
    <property type="entry name" value="Ser-Thr/Tyr_kinase_cat_dom"/>
</dbReference>
<organism evidence="4 5">
    <name type="scientific">Castanea mollissima</name>
    <name type="common">Chinese chestnut</name>
    <dbReference type="NCBI Taxonomy" id="60419"/>
    <lineage>
        <taxon>Eukaryota</taxon>
        <taxon>Viridiplantae</taxon>
        <taxon>Streptophyta</taxon>
        <taxon>Embryophyta</taxon>
        <taxon>Tracheophyta</taxon>
        <taxon>Spermatophyta</taxon>
        <taxon>Magnoliopsida</taxon>
        <taxon>eudicotyledons</taxon>
        <taxon>Gunneridae</taxon>
        <taxon>Pentapetalae</taxon>
        <taxon>rosids</taxon>
        <taxon>fabids</taxon>
        <taxon>Fagales</taxon>
        <taxon>Fagaceae</taxon>
        <taxon>Castanea</taxon>
    </lineage>
</organism>
<evidence type="ECO:0000256" key="2">
    <source>
        <dbReference type="ARBA" id="ARBA00022840"/>
    </source>
</evidence>
<dbReference type="PROSITE" id="PS50011">
    <property type="entry name" value="PROTEIN_KINASE_DOM"/>
    <property type="match status" value="1"/>
</dbReference>
<protein>
    <recommendedName>
        <fullName evidence="3">Protein kinase domain-containing protein</fullName>
    </recommendedName>
</protein>
<proteinExistence type="predicted"/>
<dbReference type="InterPro" id="IPR000719">
    <property type="entry name" value="Prot_kinase_dom"/>
</dbReference>
<keyword evidence="5" id="KW-1185">Reference proteome</keyword>
<dbReference type="SUPFAM" id="SSF56112">
    <property type="entry name" value="Protein kinase-like (PK-like)"/>
    <property type="match status" value="1"/>
</dbReference>
<feature type="domain" description="Protein kinase" evidence="3">
    <location>
        <begin position="366"/>
        <end position="631"/>
    </location>
</feature>
<dbReference type="GO" id="GO:0005886">
    <property type="term" value="C:plasma membrane"/>
    <property type="evidence" value="ECO:0007669"/>
    <property type="project" value="TreeGrafter"/>
</dbReference>
<comment type="caution">
    <text evidence="4">The sequence shown here is derived from an EMBL/GenBank/DDBJ whole genome shotgun (WGS) entry which is preliminary data.</text>
</comment>
<dbReference type="Proteomes" id="UP000737018">
    <property type="component" value="Unassembled WGS sequence"/>
</dbReference>
<dbReference type="InterPro" id="IPR011009">
    <property type="entry name" value="Kinase-like_dom_sf"/>
</dbReference>
<sequence length="631" mass="71272">MDSAVPTLGNWWEILRQYRDNSNNPVTDTVDVGAECFYTGPHLNMTWEQVAKIGQSVFNKTYIDGYGGKLNCTQVFEVNDNTIYHFLFSKHVMFLDSKEQRELMDKCSGNLMVELSTGKTEKMVWARERQIAGDQCSTFLQGDFYLGLPNRDERIDSLVNHMLANIAQEATNKGGRGWLVAADSNDFLEICDSESNPKKCSSIQSNNGNFDSNFKLMSSKAFIEFNSGDPASFESRGWEFSYTAGICNGKKNLYDHLGIIGYPPSTSISFIEGLSYQWILHGKQGTLVSLSFTHINISKDLDFIAIFNSKKKQIANFSGLYSKSHLPQMNLTGKQEFLSLLLKRKDKQKNKMHSDEGIMLTSLEINAKENRIGEGPSAIVYRAAFTDGRLVAIKFLRDTASRTQLREEILHKLSSHPNIISLLGQAQDRLWRRCLVFEFMGSGSLSWNLRERAETLDWDKRLVIALQVCSAIQQLHLYLKPPVYHGNITSENVLLDEFCNANLGGFGAANYCSNDRTNPGQLSEMAEDIWSLGLLLLELLKGKPLADRDGYKNFRSMEERYELVGGQESFDERLDIPKDKCKIMALAKYSEIAKWCINSSWSFGKNQDYPKIVDVLSGLTQVKQLFSSASC</sequence>
<name>A0A8J4RJQ5_9ROSI</name>
<dbReference type="SUPFAM" id="SSF49854">
    <property type="entry name" value="Spermadhesin, CUB domain"/>
    <property type="match status" value="1"/>
</dbReference>
<dbReference type="GO" id="GO:0004672">
    <property type="term" value="F:protein kinase activity"/>
    <property type="evidence" value="ECO:0007669"/>
    <property type="project" value="InterPro"/>
</dbReference>
<dbReference type="Pfam" id="PF07714">
    <property type="entry name" value="PK_Tyr_Ser-Thr"/>
    <property type="match status" value="1"/>
</dbReference>
<evidence type="ECO:0000256" key="1">
    <source>
        <dbReference type="ARBA" id="ARBA00022741"/>
    </source>
</evidence>
<evidence type="ECO:0000313" key="5">
    <source>
        <dbReference type="Proteomes" id="UP000737018"/>
    </source>
</evidence>
<dbReference type="GO" id="GO:0005524">
    <property type="term" value="F:ATP binding"/>
    <property type="evidence" value="ECO:0007669"/>
    <property type="project" value="UniProtKB-KW"/>
</dbReference>
<dbReference type="PANTHER" id="PTHR27001">
    <property type="entry name" value="OS01G0253100 PROTEIN"/>
    <property type="match status" value="1"/>
</dbReference>
<reference evidence="4" key="1">
    <citation type="submission" date="2020-03" db="EMBL/GenBank/DDBJ databases">
        <title>Castanea mollissima Vanexum genome sequencing.</title>
        <authorList>
            <person name="Staton M."/>
        </authorList>
    </citation>
    <scope>NUCLEOTIDE SEQUENCE</scope>
    <source>
        <tissue evidence="4">Leaf</tissue>
    </source>
</reference>
<dbReference type="InterPro" id="IPR035914">
    <property type="entry name" value="Sperma_CUB_dom_sf"/>
</dbReference>
<dbReference type="Gene3D" id="1.10.510.10">
    <property type="entry name" value="Transferase(Phosphotransferase) domain 1"/>
    <property type="match status" value="1"/>
</dbReference>
<gene>
    <name evidence="4" type="ORF">CMV_006469</name>
</gene>
<dbReference type="PANTHER" id="PTHR27001:SF931">
    <property type="entry name" value="OS11G0664100 PROTEIN"/>
    <property type="match status" value="1"/>
</dbReference>
<evidence type="ECO:0000313" key="4">
    <source>
        <dbReference type="EMBL" id="KAF3969774.1"/>
    </source>
</evidence>